<reference evidence="2 3" key="1">
    <citation type="journal article" date="2016" name="Nat. Commun.">
        <title>Thousands of microbial genomes shed light on interconnected biogeochemical processes in an aquifer system.</title>
        <authorList>
            <person name="Anantharaman K."/>
            <person name="Brown C.T."/>
            <person name="Hug L.A."/>
            <person name="Sharon I."/>
            <person name="Castelle C.J."/>
            <person name="Probst A.J."/>
            <person name="Thomas B.C."/>
            <person name="Singh A."/>
            <person name="Wilkins M.J."/>
            <person name="Karaoz U."/>
            <person name="Brodie E.L."/>
            <person name="Williams K.H."/>
            <person name="Hubbard S.S."/>
            <person name="Banfield J.F."/>
        </authorList>
    </citation>
    <scope>NUCLEOTIDE SEQUENCE [LARGE SCALE GENOMIC DNA]</scope>
</reference>
<protein>
    <submittedName>
        <fullName evidence="2">Uncharacterized protein</fullName>
    </submittedName>
</protein>
<dbReference type="AlphaFoldDB" id="A0A1F6YAA5"/>
<dbReference type="EMBL" id="MFVT01000026">
    <property type="protein sequence ID" value="OGJ03295.1"/>
    <property type="molecule type" value="Genomic_DNA"/>
</dbReference>
<evidence type="ECO:0000313" key="3">
    <source>
        <dbReference type="Proteomes" id="UP000176826"/>
    </source>
</evidence>
<comment type="caution">
    <text evidence="2">The sequence shown here is derived from an EMBL/GenBank/DDBJ whole genome shotgun (WGS) entry which is preliminary data.</text>
</comment>
<evidence type="ECO:0000256" key="1">
    <source>
        <dbReference type="SAM" id="MobiDB-lite"/>
    </source>
</evidence>
<name>A0A1F6YAA5_9BACT</name>
<proteinExistence type="predicted"/>
<evidence type="ECO:0000313" key="2">
    <source>
        <dbReference type="EMBL" id="OGJ03295.1"/>
    </source>
</evidence>
<gene>
    <name evidence="2" type="ORF">A3F97_00890</name>
</gene>
<feature type="region of interest" description="Disordered" evidence="1">
    <location>
        <begin position="1"/>
        <end position="24"/>
    </location>
</feature>
<feature type="compositionally biased region" description="Polar residues" evidence="1">
    <location>
        <begin position="1"/>
        <end position="18"/>
    </location>
</feature>
<accession>A0A1F6YAA5</accession>
<organism evidence="2 3">
    <name type="scientific">Candidatus Nomurabacteria bacterium RIFCSPLOWO2_12_FULL_41_10</name>
    <dbReference type="NCBI Taxonomy" id="1801795"/>
    <lineage>
        <taxon>Bacteria</taxon>
        <taxon>Candidatus Nomuraibacteriota</taxon>
    </lineage>
</organism>
<dbReference type="Proteomes" id="UP000176826">
    <property type="component" value="Unassembled WGS sequence"/>
</dbReference>
<sequence>MNGKSQMEPSPDQRTLSPEEQAKEAFLDSLEKGTYDVPNLAEALKNKWIEQGEYRYWLNKIMERIR</sequence>